<sequence>MSNNKRDLEKERRLLEGLAKLNLLDGLYVYDDATSTTKTKKSSSMYDATGRTRTRNIPAPPAPQKSTMTTMKKPSTSTTTNKLPSTTTTSYEDKIAKKIASNAVDAKNSNNVGAQFQKTSNMPSLEARKVAASSSKAKAKAKVDQPKSVDPKISSITETKTKTTVVQLPNDQSR</sequence>
<name>A0A6U2MF69_9STRA</name>
<reference evidence="2" key="1">
    <citation type="submission" date="2021-01" db="EMBL/GenBank/DDBJ databases">
        <authorList>
            <person name="Corre E."/>
            <person name="Pelletier E."/>
            <person name="Niang G."/>
            <person name="Scheremetjew M."/>
            <person name="Finn R."/>
            <person name="Kale V."/>
            <person name="Holt S."/>
            <person name="Cochrane G."/>
            <person name="Meng A."/>
            <person name="Brown T."/>
            <person name="Cohen L."/>
        </authorList>
    </citation>
    <scope>NUCLEOTIDE SEQUENCE</scope>
    <source>
        <strain evidence="2">B650</strain>
    </source>
</reference>
<evidence type="ECO:0000313" key="3">
    <source>
        <dbReference type="EMBL" id="CAD9565432.1"/>
    </source>
</evidence>
<feature type="region of interest" description="Disordered" evidence="1">
    <location>
        <begin position="34"/>
        <end position="89"/>
    </location>
</feature>
<protein>
    <submittedName>
        <fullName evidence="2">Uncharacterized protein</fullName>
    </submittedName>
</protein>
<evidence type="ECO:0000313" key="2">
    <source>
        <dbReference type="EMBL" id="CAD9565430.1"/>
    </source>
</evidence>
<accession>A0A6U2MF69</accession>
<feature type="region of interest" description="Disordered" evidence="1">
    <location>
        <begin position="105"/>
        <end position="174"/>
    </location>
</feature>
<feature type="compositionally biased region" description="Polar residues" evidence="1">
    <location>
        <begin position="107"/>
        <end position="123"/>
    </location>
</feature>
<proteinExistence type="predicted"/>
<evidence type="ECO:0000256" key="1">
    <source>
        <dbReference type="SAM" id="MobiDB-lite"/>
    </source>
</evidence>
<feature type="compositionally biased region" description="Basic and acidic residues" evidence="1">
    <location>
        <begin position="141"/>
        <end position="150"/>
    </location>
</feature>
<dbReference type="AlphaFoldDB" id="A0A6U2MF69"/>
<feature type="compositionally biased region" description="Polar residues" evidence="1">
    <location>
        <begin position="165"/>
        <end position="174"/>
    </location>
</feature>
<dbReference type="EMBL" id="HBGY01007906">
    <property type="protein sequence ID" value="CAD9565432.1"/>
    <property type="molecule type" value="Transcribed_RNA"/>
</dbReference>
<organism evidence="2">
    <name type="scientific">Leptocylindrus danicus</name>
    <dbReference type="NCBI Taxonomy" id="163516"/>
    <lineage>
        <taxon>Eukaryota</taxon>
        <taxon>Sar</taxon>
        <taxon>Stramenopiles</taxon>
        <taxon>Ochrophyta</taxon>
        <taxon>Bacillariophyta</taxon>
        <taxon>Coscinodiscophyceae</taxon>
        <taxon>Chaetocerotophycidae</taxon>
        <taxon>Leptocylindrales</taxon>
        <taxon>Leptocylindraceae</taxon>
        <taxon>Leptocylindrus</taxon>
    </lineage>
</organism>
<feature type="compositionally biased region" description="Low complexity" evidence="1">
    <location>
        <begin position="65"/>
        <end position="89"/>
    </location>
</feature>
<feature type="compositionally biased region" description="Low complexity" evidence="1">
    <location>
        <begin position="152"/>
        <end position="164"/>
    </location>
</feature>
<gene>
    <name evidence="2" type="ORF">LDAN0321_LOCUS4973</name>
    <name evidence="3" type="ORF">LDAN0321_LOCUS4974</name>
</gene>
<dbReference type="EMBL" id="HBGY01007905">
    <property type="protein sequence ID" value="CAD9565430.1"/>
    <property type="molecule type" value="Transcribed_RNA"/>
</dbReference>